<name>A0ACC6JYB9_9PSED</name>
<evidence type="ECO:0000313" key="1">
    <source>
        <dbReference type="EMBL" id="MDR6711178.1"/>
    </source>
</evidence>
<comment type="caution">
    <text evidence="1">The sequence shown here is derived from an EMBL/GenBank/DDBJ whole genome shotgun (WGS) entry which is preliminary data.</text>
</comment>
<protein>
    <submittedName>
        <fullName evidence="1">Iron-regulated membrane protein</fullName>
    </submittedName>
</protein>
<keyword evidence="2" id="KW-1185">Reference proteome</keyword>
<dbReference type="EMBL" id="JAVDTH010000003">
    <property type="protein sequence ID" value="MDR6711178.1"/>
    <property type="molecule type" value="Genomic_DNA"/>
</dbReference>
<accession>A0ACC6JYB9</accession>
<gene>
    <name evidence="1" type="ORF">J2W83_000768</name>
</gene>
<evidence type="ECO:0000313" key="2">
    <source>
        <dbReference type="Proteomes" id="UP001259587"/>
    </source>
</evidence>
<dbReference type="Proteomes" id="UP001259587">
    <property type="component" value="Unassembled WGS sequence"/>
</dbReference>
<organism evidence="1 2">
    <name type="scientific">Pseudomonas hunanensis</name>
    <dbReference type="NCBI Taxonomy" id="1247546"/>
    <lineage>
        <taxon>Bacteria</taxon>
        <taxon>Pseudomonadati</taxon>
        <taxon>Pseudomonadota</taxon>
        <taxon>Gammaproteobacteria</taxon>
        <taxon>Pseudomonadales</taxon>
        <taxon>Pseudomonadaceae</taxon>
        <taxon>Pseudomonas</taxon>
    </lineage>
</organism>
<proteinExistence type="predicted"/>
<reference evidence="1" key="1">
    <citation type="submission" date="2023-07" db="EMBL/GenBank/DDBJ databases">
        <title>Sorghum-associated microbial communities from plants grown in Nebraska, USA.</title>
        <authorList>
            <person name="Schachtman D."/>
        </authorList>
    </citation>
    <scope>NUCLEOTIDE SEQUENCE</scope>
    <source>
        <strain evidence="1">BE56</strain>
    </source>
</reference>
<sequence length="399" mass="44359">MAQTTKKSKSKLWFLVHSWLALPIWFFVLIVCFTGMLAVVSQEIVWLANSDVRAQQPDTGAERLSFQQILDAMNKAEPDLVVRSLSQPDGSHFAVTAGVTYPDGTSPTLYVNPYTGVIQGKMPDFNFEAFTRALHGWWLVPFTNGYSWGWYLVSLLGLPMLASVITGLVVYKKFWKGFFKPVRTGHGSRIFWGDLHRLAGVWSIWFIVVISITGTWFLIQAILGDNHITISTEPVVPVISREEVPQTVDGSPAPRINLDEAARIATAAIPGLDISFVSLPSTAYSHVDMGGRGWYPLMFQTASVNPYTSNVDSKFLLEDRSALEFVTESMRPLHTGDFGGLAIKLIWFFFGLVLTLMVLSGLLIWTKRTAQATAAALKRSERAPRTSKARSETPVEIQP</sequence>